<protein>
    <submittedName>
        <fullName evidence="3">C6 domain-containing protein</fullName>
    </submittedName>
</protein>
<dbReference type="WBParaSite" id="ACRNAN_Path_60.g220.t1">
    <property type="protein sequence ID" value="ACRNAN_Path_60.g220.t1"/>
    <property type="gene ID" value="ACRNAN_Path_60.g220"/>
</dbReference>
<organism evidence="2 3">
    <name type="scientific">Acrobeloides nanus</name>
    <dbReference type="NCBI Taxonomy" id="290746"/>
    <lineage>
        <taxon>Eukaryota</taxon>
        <taxon>Metazoa</taxon>
        <taxon>Ecdysozoa</taxon>
        <taxon>Nematoda</taxon>
        <taxon>Chromadorea</taxon>
        <taxon>Rhabditida</taxon>
        <taxon>Tylenchina</taxon>
        <taxon>Cephalobomorpha</taxon>
        <taxon>Cephaloboidea</taxon>
        <taxon>Cephalobidae</taxon>
        <taxon>Acrobeloides</taxon>
    </lineage>
</organism>
<dbReference type="InterPro" id="IPR002601">
    <property type="entry name" value="C6_domain"/>
</dbReference>
<dbReference type="SMART" id="SM01048">
    <property type="entry name" value="C6"/>
    <property type="match status" value="1"/>
</dbReference>
<accession>A0A914C8R6</accession>
<dbReference type="AlphaFoldDB" id="A0A914C8R6"/>
<evidence type="ECO:0000259" key="1">
    <source>
        <dbReference type="SMART" id="SM01048"/>
    </source>
</evidence>
<sequence length="612" mass="67225">MPTISGGCNTAACSVTVVCDGSSVANTIVLMEFNFGTIGGPAVGNLQATVTETFTCSNGLWYFTENGVTRNINQVQCTSTVSNPCQTCNINQLTLTNGTQVGEMPTASALMTETNGCTSVNIVCDGSSVGANVLMTFNNGNLGGPIANQIPTVVAHLICANGVWTFTQNGVTMTITEVNCLSTACGSCALNSIILSTPAANNELQATIPSGCTAGTVTGSSASVVVVCQNPDATAMVFIQITDPNGIVFLTAGAIGTEMITVDCINGVWQNMGVTVRSVVCLDLNTLAVLSKKSDRYRNLTNWIEKTTTMISVTSDCYIDDLLLWDGTDMKETPSIRYYKNQTIEVTCTSNNPTNGSVFMEFNKIGATPFHPQPNMMPVVRAMLQCIDQNWHYKNDERIEIVRQVSCIQKDSLLLRRNPKKKPHAEIFENGSRIYNSTMNLQKYYKTTKIVPNTTSVTIFAYKENIRGIRTTKFIQNMPKFSPTTTMPMRVTKQKIGAPYIHLVTYNSNHKGTTKSYDALMRSKKRMPYIYYVTKDNKGYASHNTTLKPTMPIRIPNVVPDLRADQVESTTKWPKFLPQKVNVVKKNKQKVTDTTGIWSVFDNIVKIFLLWF</sequence>
<proteinExistence type="predicted"/>
<dbReference type="PANTHER" id="PTHR21629">
    <property type="entry name" value="C6 DOMAIN-CONTAINING PROTEIN"/>
    <property type="match status" value="1"/>
</dbReference>
<dbReference type="Proteomes" id="UP000887540">
    <property type="component" value="Unplaced"/>
</dbReference>
<dbReference type="PANTHER" id="PTHR21629:SF5">
    <property type="entry name" value="C6 DOMAIN-CONTAINING PROTEIN"/>
    <property type="match status" value="1"/>
</dbReference>
<evidence type="ECO:0000313" key="2">
    <source>
        <dbReference type="Proteomes" id="UP000887540"/>
    </source>
</evidence>
<feature type="domain" description="C6" evidence="1">
    <location>
        <begin position="85"/>
        <end position="180"/>
    </location>
</feature>
<name>A0A914C8R6_9BILA</name>
<keyword evidence="2" id="KW-1185">Reference proteome</keyword>
<evidence type="ECO:0000313" key="3">
    <source>
        <dbReference type="WBParaSite" id="ACRNAN_Path_60.g220.t1"/>
    </source>
</evidence>
<reference evidence="3" key="1">
    <citation type="submission" date="2022-11" db="UniProtKB">
        <authorList>
            <consortium name="WormBaseParasite"/>
        </authorList>
    </citation>
    <scope>IDENTIFICATION</scope>
</reference>